<name>A0A6J4TLU0_9ACTN</name>
<evidence type="ECO:0000256" key="1">
    <source>
        <dbReference type="SAM" id="MobiDB-lite"/>
    </source>
</evidence>
<organism evidence="2">
    <name type="scientific">uncultured Thermoleophilia bacterium</name>
    <dbReference type="NCBI Taxonomy" id="1497501"/>
    <lineage>
        <taxon>Bacteria</taxon>
        <taxon>Bacillati</taxon>
        <taxon>Actinomycetota</taxon>
        <taxon>Thermoleophilia</taxon>
        <taxon>environmental samples</taxon>
    </lineage>
</organism>
<keyword evidence="2" id="KW-0378">Hydrolase</keyword>
<feature type="non-terminal residue" evidence="2">
    <location>
        <position position="1"/>
    </location>
</feature>
<proteinExistence type="predicted"/>
<feature type="region of interest" description="Disordered" evidence="1">
    <location>
        <begin position="1"/>
        <end position="38"/>
    </location>
</feature>
<reference evidence="2" key="1">
    <citation type="submission" date="2020-02" db="EMBL/GenBank/DDBJ databases">
        <authorList>
            <person name="Meier V. D."/>
        </authorList>
    </citation>
    <scope>NUCLEOTIDE SEQUENCE</scope>
    <source>
        <strain evidence="2">AVDCRST_MAG79</strain>
    </source>
</reference>
<sequence length="38" mass="4224">ARDARALGRRLRRRPQGLGALARRPGRHRPGVEGPARL</sequence>
<protein>
    <submittedName>
        <fullName evidence="2">Hydroxyacylglutathione hydrolase</fullName>
        <ecNumber evidence="2">3.1.2.6</ecNumber>
    </submittedName>
</protein>
<dbReference type="EMBL" id="CADCWC010000110">
    <property type="protein sequence ID" value="CAA9526805.1"/>
    <property type="molecule type" value="Genomic_DNA"/>
</dbReference>
<dbReference type="EC" id="3.1.2.6" evidence="2"/>
<dbReference type="GO" id="GO:0004416">
    <property type="term" value="F:hydroxyacylglutathione hydrolase activity"/>
    <property type="evidence" value="ECO:0007669"/>
    <property type="project" value="UniProtKB-EC"/>
</dbReference>
<dbReference type="AlphaFoldDB" id="A0A6J4TLU0"/>
<gene>
    <name evidence="2" type="ORF">AVDCRST_MAG79-579</name>
</gene>
<evidence type="ECO:0000313" key="2">
    <source>
        <dbReference type="EMBL" id="CAA9526805.1"/>
    </source>
</evidence>
<accession>A0A6J4TLU0</accession>
<feature type="non-terminal residue" evidence="2">
    <location>
        <position position="38"/>
    </location>
</feature>